<dbReference type="SUPFAM" id="SSF53335">
    <property type="entry name" value="S-adenosyl-L-methionine-dependent methyltransferases"/>
    <property type="match status" value="1"/>
</dbReference>
<gene>
    <name evidence="2" type="ORF">CORC01_05831</name>
</gene>
<evidence type="ECO:0008006" key="4">
    <source>
        <dbReference type="Google" id="ProtNLM"/>
    </source>
</evidence>
<dbReference type="Gene3D" id="3.40.50.150">
    <property type="entry name" value="Vaccinia Virus protein VP39"/>
    <property type="match status" value="1"/>
</dbReference>
<evidence type="ECO:0000256" key="1">
    <source>
        <dbReference type="ARBA" id="ARBA00038158"/>
    </source>
</evidence>
<sequence length="334" mass="38128">MAHDNVADLGVDDEGVADVHSIARSTISLRKSLLDHRIENGRSYHRYKDGKYNLPNDEMELDRLDLQHHLWLLSLDNRLGIAPPCMEGAQVGRVLDVGTGSGVWVLDFGDEHPESEVYGIDLSPTLPIYVPPNVKFEVDDAEEEWTWSRPFSYIHSRVMTSSIGDWPLYIRRCFDNLEPGGWIELQEFDLFPRSDDGTLTPEHPLMKWCTLLLEASEKFGRPYVKVPLLRDLLIEVGFVDVSLSLCKWPTNTWPKEPKYKEIGIWHSQNVSSGLDAFTMAALTRALKWTPTEVEGFLVDVQDNIKDKKIHAWWPAYCIIGRKPEQVENPASPFS</sequence>
<dbReference type="CDD" id="cd02440">
    <property type="entry name" value="AdoMet_MTases"/>
    <property type="match status" value="1"/>
</dbReference>
<dbReference type="OrthoDB" id="2013972at2759"/>
<reference evidence="2 3" key="1">
    <citation type="submission" date="2016-09" db="EMBL/GenBank/DDBJ databases">
        <authorList>
            <person name="Capua I."/>
            <person name="De Benedictis P."/>
            <person name="Joannis T."/>
            <person name="Lombin L.H."/>
            <person name="Cattoli G."/>
        </authorList>
    </citation>
    <scope>NUCLEOTIDE SEQUENCE [LARGE SCALE GENOMIC DNA]</scope>
    <source>
        <strain evidence="2 3">IMI 309357</strain>
    </source>
</reference>
<dbReference type="RefSeq" id="XP_022476084.1">
    <property type="nucleotide sequence ID" value="XM_022617473.1"/>
</dbReference>
<evidence type="ECO:0000313" key="3">
    <source>
        <dbReference type="Proteomes" id="UP000176998"/>
    </source>
</evidence>
<protein>
    <recommendedName>
        <fullName evidence="4">Methyltransferase domain-containing protein</fullName>
    </recommendedName>
</protein>
<accession>A0A1G4BC66</accession>
<dbReference type="STRING" id="1209926.A0A1G4BC66"/>
<dbReference type="Proteomes" id="UP000176998">
    <property type="component" value="Unassembled WGS sequence"/>
</dbReference>
<evidence type="ECO:0000313" key="2">
    <source>
        <dbReference type="EMBL" id="OHE98935.1"/>
    </source>
</evidence>
<proteinExistence type="inferred from homology"/>
<dbReference type="Pfam" id="PF13489">
    <property type="entry name" value="Methyltransf_23"/>
    <property type="match status" value="1"/>
</dbReference>
<dbReference type="AlphaFoldDB" id="A0A1G4BC66"/>
<comment type="caution">
    <text evidence="2">The sequence shown here is derived from an EMBL/GenBank/DDBJ whole genome shotgun (WGS) entry which is preliminary data.</text>
</comment>
<comment type="similarity">
    <text evidence="1">Belongs to the methyltransferase superfamily. LaeA methyltransferase family.</text>
</comment>
<keyword evidence="3" id="KW-1185">Reference proteome</keyword>
<dbReference type="EMBL" id="MJBS01000041">
    <property type="protein sequence ID" value="OHE98935.1"/>
    <property type="molecule type" value="Genomic_DNA"/>
</dbReference>
<dbReference type="InterPro" id="IPR029063">
    <property type="entry name" value="SAM-dependent_MTases_sf"/>
</dbReference>
<dbReference type="GeneID" id="34558983"/>
<organism evidence="2 3">
    <name type="scientific">Colletotrichum orchidophilum</name>
    <dbReference type="NCBI Taxonomy" id="1209926"/>
    <lineage>
        <taxon>Eukaryota</taxon>
        <taxon>Fungi</taxon>
        <taxon>Dikarya</taxon>
        <taxon>Ascomycota</taxon>
        <taxon>Pezizomycotina</taxon>
        <taxon>Sordariomycetes</taxon>
        <taxon>Hypocreomycetidae</taxon>
        <taxon>Glomerellales</taxon>
        <taxon>Glomerellaceae</taxon>
        <taxon>Colletotrichum</taxon>
    </lineage>
</organism>
<dbReference type="PANTHER" id="PTHR43591">
    <property type="entry name" value="METHYLTRANSFERASE"/>
    <property type="match status" value="1"/>
</dbReference>
<name>A0A1G4BC66_9PEZI</name>
<dbReference type="PANTHER" id="PTHR43591:SF31">
    <property type="entry name" value="LAEA-LIKE, PUTATIVE (AFU_ORTHOLOGUE AFUA_8G01930)-RELATED"/>
    <property type="match status" value="1"/>
</dbReference>
<dbReference type="GO" id="GO:0008168">
    <property type="term" value="F:methyltransferase activity"/>
    <property type="evidence" value="ECO:0007669"/>
    <property type="project" value="TreeGrafter"/>
</dbReference>